<protein>
    <submittedName>
        <fullName evidence="2">Uncharacterized protein</fullName>
    </submittedName>
</protein>
<evidence type="ECO:0000313" key="3">
    <source>
        <dbReference type="Proteomes" id="UP000000784"/>
    </source>
</evidence>
<accession>A9BU65</accession>
<dbReference type="EMBL" id="CP000884">
    <property type="protein sequence ID" value="ABX35780.1"/>
    <property type="molecule type" value="Genomic_DNA"/>
</dbReference>
<gene>
    <name evidence="2" type="ordered locus">Daci_3142</name>
</gene>
<organism evidence="2 3">
    <name type="scientific">Delftia acidovorans (strain DSM 14801 / SPH-1)</name>
    <dbReference type="NCBI Taxonomy" id="398578"/>
    <lineage>
        <taxon>Bacteria</taxon>
        <taxon>Pseudomonadati</taxon>
        <taxon>Pseudomonadota</taxon>
        <taxon>Betaproteobacteria</taxon>
        <taxon>Burkholderiales</taxon>
        <taxon>Comamonadaceae</taxon>
        <taxon>Delftia</taxon>
    </lineage>
</organism>
<dbReference type="Proteomes" id="UP000000784">
    <property type="component" value="Chromosome"/>
</dbReference>
<keyword evidence="3" id="KW-1185">Reference proteome</keyword>
<feature type="region of interest" description="Disordered" evidence="1">
    <location>
        <begin position="82"/>
        <end position="102"/>
    </location>
</feature>
<proteinExistence type="predicted"/>
<dbReference type="eggNOG" id="ENOG50318EG">
    <property type="taxonomic scope" value="Bacteria"/>
</dbReference>
<dbReference type="AlphaFoldDB" id="A9BU65"/>
<sequence>MVDNGKEFTYAFVRRQCKPGAAIGRCCRTRVHFSQFPPRLVARIPWQLQEKTMIDFSQTNASRIRPALVLAVAAFAAACSHAQGHGGHGNPPSPPPEAYTACQGKAEGDSVTLTMPDGKTLAGTCRSLNGQLVAMPAGGPGAGGPPPHPQQ</sequence>
<dbReference type="KEGG" id="dac:Daci_3142"/>
<dbReference type="STRING" id="398578.Daci_3142"/>
<name>A9BU65_DELAS</name>
<reference evidence="2 3" key="1">
    <citation type="journal article" date="2004" name="Appl. Environ. Microbiol.">
        <title>Mineralization of individual congeners of linear alkylbenzenesulfonate by defined pairs of heterotrophic bacteria.</title>
        <authorList>
            <person name="Schleheck D."/>
            <person name="Knepper T.P."/>
            <person name="Fischer K."/>
            <person name="Cook A.M."/>
        </authorList>
    </citation>
    <scope>NUCLEOTIDE SEQUENCE [LARGE SCALE GENOMIC DNA]</scope>
    <source>
        <strain evidence="3">DSM 14801 / SPH-1</strain>
    </source>
</reference>
<evidence type="ECO:0000313" key="2">
    <source>
        <dbReference type="EMBL" id="ABX35780.1"/>
    </source>
</evidence>
<reference evidence="3" key="2">
    <citation type="submission" date="2007-11" db="EMBL/GenBank/DDBJ databases">
        <title>Complete sequence of Delftia acidovorans DSM 14801 / SPH-1.</title>
        <authorList>
            <person name="Copeland A."/>
            <person name="Lucas S."/>
            <person name="Lapidus A."/>
            <person name="Barry K."/>
            <person name="Glavina del Rio T."/>
            <person name="Dalin E."/>
            <person name="Tice H."/>
            <person name="Pitluck S."/>
            <person name="Lowry S."/>
            <person name="Clum A."/>
            <person name="Schmutz J."/>
            <person name="Larimer F."/>
            <person name="Land M."/>
            <person name="Hauser L."/>
            <person name="Kyrpides N."/>
            <person name="Kim E."/>
            <person name="Schleheck D."/>
            <person name="Richardson P."/>
        </authorList>
    </citation>
    <scope>NUCLEOTIDE SEQUENCE [LARGE SCALE GENOMIC DNA]</scope>
    <source>
        <strain evidence="3">DSM 14801 / SPH-1</strain>
    </source>
</reference>
<evidence type="ECO:0000256" key="1">
    <source>
        <dbReference type="SAM" id="MobiDB-lite"/>
    </source>
</evidence>
<dbReference type="HOGENOM" id="CLU_1728393_0_0_4"/>